<dbReference type="Proteomes" id="UP000321570">
    <property type="component" value="Unassembled WGS sequence"/>
</dbReference>
<accession>A0A564YPR6</accession>
<name>A0A564YPR6_HYMDI</name>
<evidence type="ECO:0000313" key="2">
    <source>
        <dbReference type="Proteomes" id="UP000321570"/>
    </source>
</evidence>
<dbReference type="EMBL" id="CABIJS010000299">
    <property type="protein sequence ID" value="VUZ48544.1"/>
    <property type="molecule type" value="Genomic_DNA"/>
</dbReference>
<organism evidence="1 2">
    <name type="scientific">Hymenolepis diminuta</name>
    <name type="common">Rat tapeworm</name>
    <dbReference type="NCBI Taxonomy" id="6216"/>
    <lineage>
        <taxon>Eukaryota</taxon>
        <taxon>Metazoa</taxon>
        <taxon>Spiralia</taxon>
        <taxon>Lophotrochozoa</taxon>
        <taxon>Platyhelminthes</taxon>
        <taxon>Cestoda</taxon>
        <taxon>Eucestoda</taxon>
        <taxon>Cyclophyllidea</taxon>
        <taxon>Hymenolepididae</taxon>
        <taxon>Hymenolepis</taxon>
    </lineage>
</organism>
<dbReference type="AlphaFoldDB" id="A0A564YPR6"/>
<sequence>MSFSSILLSVLPSGFLKGENHLLQVSSLTTSFPEVSLGVFAAADLAEVL</sequence>
<proteinExistence type="predicted"/>
<keyword evidence="2" id="KW-1185">Reference proteome</keyword>
<gene>
    <name evidence="1" type="ORF">WMSIL1_LOCUS7933</name>
</gene>
<reference evidence="1 2" key="1">
    <citation type="submission" date="2019-07" db="EMBL/GenBank/DDBJ databases">
        <authorList>
            <person name="Jastrzebski P J."/>
            <person name="Paukszto L."/>
            <person name="Jastrzebski P J."/>
        </authorList>
    </citation>
    <scope>NUCLEOTIDE SEQUENCE [LARGE SCALE GENOMIC DNA]</scope>
    <source>
        <strain evidence="1 2">WMS-il1</strain>
    </source>
</reference>
<evidence type="ECO:0000313" key="1">
    <source>
        <dbReference type="EMBL" id="VUZ48544.1"/>
    </source>
</evidence>
<protein>
    <submittedName>
        <fullName evidence="1">Uncharacterized protein</fullName>
    </submittedName>
</protein>